<organism evidence="1 2">
    <name type="scientific">Daphnia pulex</name>
    <name type="common">Water flea</name>
    <dbReference type="NCBI Taxonomy" id="6669"/>
    <lineage>
        <taxon>Eukaryota</taxon>
        <taxon>Metazoa</taxon>
        <taxon>Ecdysozoa</taxon>
        <taxon>Arthropoda</taxon>
        <taxon>Crustacea</taxon>
        <taxon>Branchiopoda</taxon>
        <taxon>Diplostraca</taxon>
        <taxon>Cladocera</taxon>
        <taxon>Anomopoda</taxon>
        <taxon>Daphniidae</taxon>
        <taxon>Daphnia</taxon>
    </lineage>
</organism>
<sequence length="86" mass="9837">MLPQASTPKYSSYPESHHESAQVILYSDSLKFYTTEAPSYYTEATAEYTTEAFEYYTEASKYFSTTYCSSLFVTNCLLYHSADVDV</sequence>
<gene>
    <name evidence="1" type="ORF">DAPPUDRAFT_232811</name>
</gene>
<accession>E9FSF1</accession>
<dbReference type="AlphaFoldDB" id="E9FSF1"/>
<dbReference type="EMBL" id="GL732524">
    <property type="protein sequence ID" value="EFX89197.1"/>
    <property type="molecule type" value="Genomic_DNA"/>
</dbReference>
<dbReference type="Proteomes" id="UP000000305">
    <property type="component" value="Unassembled WGS sequence"/>
</dbReference>
<evidence type="ECO:0000313" key="2">
    <source>
        <dbReference type="Proteomes" id="UP000000305"/>
    </source>
</evidence>
<dbReference type="InParanoid" id="E9FSF1"/>
<proteinExistence type="predicted"/>
<reference evidence="1 2" key="1">
    <citation type="journal article" date="2011" name="Science">
        <title>The ecoresponsive genome of Daphnia pulex.</title>
        <authorList>
            <person name="Colbourne J.K."/>
            <person name="Pfrender M.E."/>
            <person name="Gilbert D."/>
            <person name="Thomas W.K."/>
            <person name="Tucker A."/>
            <person name="Oakley T.H."/>
            <person name="Tokishita S."/>
            <person name="Aerts A."/>
            <person name="Arnold G.J."/>
            <person name="Basu M.K."/>
            <person name="Bauer D.J."/>
            <person name="Caceres C.E."/>
            <person name="Carmel L."/>
            <person name="Casola C."/>
            <person name="Choi J.H."/>
            <person name="Detter J.C."/>
            <person name="Dong Q."/>
            <person name="Dusheyko S."/>
            <person name="Eads B.D."/>
            <person name="Frohlich T."/>
            <person name="Geiler-Samerotte K.A."/>
            <person name="Gerlach D."/>
            <person name="Hatcher P."/>
            <person name="Jogdeo S."/>
            <person name="Krijgsveld J."/>
            <person name="Kriventseva E.V."/>
            <person name="Kultz D."/>
            <person name="Laforsch C."/>
            <person name="Lindquist E."/>
            <person name="Lopez J."/>
            <person name="Manak J.R."/>
            <person name="Muller J."/>
            <person name="Pangilinan J."/>
            <person name="Patwardhan R.P."/>
            <person name="Pitluck S."/>
            <person name="Pritham E.J."/>
            <person name="Rechtsteiner A."/>
            <person name="Rho M."/>
            <person name="Rogozin I.B."/>
            <person name="Sakarya O."/>
            <person name="Salamov A."/>
            <person name="Schaack S."/>
            <person name="Shapiro H."/>
            <person name="Shiga Y."/>
            <person name="Skalitzky C."/>
            <person name="Smith Z."/>
            <person name="Souvorov A."/>
            <person name="Sung W."/>
            <person name="Tang Z."/>
            <person name="Tsuchiya D."/>
            <person name="Tu H."/>
            <person name="Vos H."/>
            <person name="Wang M."/>
            <person name="Wolf Y.I."/>
            <person name="Yamagata H."/>
            <person name="Yamada T."/>
            <person name="Ye Y."/>
            <person name="Shaw J.R."/>
            <person name="Andrews J."/>
            <person name="Crease T.J."/>
            <person name="Tang H."/>
            <person name="Lucas S.M."/>
            <person name="Robertson H.M."/>
            <person name="Bork P."/>
            <person name="Koonin E.V."/>
            <person name="Zdobnov E.M."/>
            <person name="Grigoriev I.V."/>
            <person name="Lynch M."/>
            <person name="Boore J.L."/>
        </authorList>
    </citation>
    <scope>NUCLEOTIDE SEQUENCE [LARGE SCALE GENOMIC DNA]</scope>
</reference>
<dbReference type="HOGENOM" id="CLU_2500172_0_0_1"/>
<protein>
    <submittedName>
        <fullName evidence="1">Uncharacterized protein</fullName>
    </submittedName>
</protein>
<keyword evidence="2" id="KW-1185">Reference proteome</keyword>
<dbReference type="KEGG" id="dpx:DAPPUDRAFT_232811"/>
<name>E9FSF1_DAPPU</name>
<evidence type="ECO:0000313" key="1">
    <source>
        <dbReference type="EMBL" id="EFX89197.1"/>
    </source>
</evidence>